<feature type="non-terminal residue" evidence="1">
    <location>
        <position position="93"/>
    </location>
</feature>
<proteinExistence type="predicted"/>
<name>A0A9N9HGY5_FUNMO</name>
<dbReference type="EMBL" id="CAJVPP010006036">
    <property type="protein sequence ID" value="CAG8673178.1"/>
    <property type="molecule type" value="Genomic_DNA"/>
</dbReference>
<organism evidence="1 2">
    <name type="scientific">Funneliformis mosseae</name>
    <name type="common">Endomycorrhizal fungus</name>
    <name type="synonym">Glomus mosseae</name>
    <dbReference type="NCBI Taxonomy" id="27381"/>
    <lineage>
        <taxon>Eukaryota</taxon>
        <taxon>Fungi</taxon>
        <taxon>Fungi incertae sedis</taxon>
        <taxon>Mucoromycota</taxon>
        <taxon>Glomeromycotina</taxon>
        <taxon>Glomeromycetes</taxon>
        <taxon>Glomerales</taxon>
        <taxon>Glomeraceae</taxon>
        <taxon>Funneliformis</taxon>
    </lineage>
</organism>
<evidence type="ECO:0000313" key="2">
    <source>
        <dbReference type="Proteomes" id="UP000789375"/>
    </source>
</evidence>
<gene>
    <name evidence="1" type="ORF">FMOSSE_LOCUS12517</name>
</gene>
<dbReference type="Proteomes" id="UP000789375">
    <property type="component" value="Unassembled WGS sequence"/>
</dbReference>
<keyword evidence="2" id="KW-1185">Reference proteome</keyword>
<protein>
    <submittedName>
        <fullName evidence="1">3725_t:CDS:1</fullName>
    </submittedName>
</protein>
<comment type="caution">
    <text evidence="1">The sequence shown here is derived from an EMBL/GenBank/DDBJ whole genome shotgun (WGS) entry which is preliminary data.</text>
</comment>
<sequence length="93" mass="11032">YYRVKTDNLVNNEDSLSDSDDNLEFKLLPLTETSVPNTPFITEDKTLIFRFFYITEIVDTIFPSDSDSEYDSAEHIIFDQLNHLSHQYYYSYL</sequence>
<dbReference type="AlphaFoldDB" id="A0A9N9HGY5"/>
<evidence type="ECO:0000313" key="1">
    <source>
        <dbReference type="EMBL" id="CAG8673178.1"/>
    </source>
</evidence>
<accession>A0A9N9HGY5</accession>
<reference evidence="1" key="1">
    <citation type="submission" date="2021-06" db="EMBL/GenBank/DDBJ databases">
        <authorList>
            <person name="Kallberg Y."/>
            <person name="Tangrot J."/>
            <person name="Rosling A."/>
        </authorList>
    </citation>
    <scope>NUCLEOTIDE SEQUENCE</scope>
    <source>
        <strain evidence="1">87-6 pot B 2015</strain>
    </source>
</reference>